<dbReference type="Proteomes" id="UP000708208">
    <property type="component" value="Unassembled WGS sequence"/>
</dbReference>
<evidence type="ECO:0000313" key="1">
    <source>
        <dbReference type="EMBL" id="CAG7678333.1"/>
    </source>
</evidence>
<proteinExistence type="predicted"/>
<organism evidence="1 2">
    <name type="scientific">Allacma fusca</name>
    <dbReference type="NCBI Taxonomy" id="39272"/>
    <lineage>
        <taxon>Eukaryota</taxon>
        <taxon>Metazoa</taxon>
        <taxon>Ecdysozoa</taxon>
        <taxon>Arthropoda</taxon>
        <taxon>Hexapoda</taxon>
        <taxon>Collembola</taxon>
        <taxon>Symphypleona</taxon>
        <taxon>Sminthuridae</taxon>
        <taxon>Allacma</taxon>
    </lineage>
</organism>
<keyword evidence="2" id="KW-1185">Reference proteome</keyword>
<reference evidence="1" key="1">
    <citation type="submission" date="2021-06" db="EMBL/GenBank/DDBJ databases">
        <authorList>
            <person name="Hodson N. C."/>
            <person name="Mongue J. A."/>
            <person name="Jaron S. K."/>
        </authorList>
    </citation>
    <scope>NUCLEOTIDE SEQUENCE</scope>
</reference>
<gene>
    <name evidence="1" type="ORF">AFUS01_LOCUS2577</name>
</gene>
<dbReference type="AlphaFoldDB" id="A0A8J2NS90"/>
<evidence type="ECO:0000313" key="2">
    <source>
        <dbReference type="Proteomes" id="UP000708208"/>
    </source>
</evidence>
<comment type="caution">
    <text evidence="1">The sequence shown here is derived from an EMBL/GenBank/DDBJ whole genome shotgun (WGS) entry which is preliminary data.</text>
</comment>
<dbReference type="EMBL" id="CAJVCH010014854">
    <property type="protein sequence ID" value="CAG7678333.1"/>
    <property type="molecule type" value="Genomic_DNA"/>
</dbReference>
<accession>A0A8J2NS90</accession>
<name>A0A8J2NS90_9HEXA</name>
<protein>
    <submittedName>
        <fullName evidence="1">Uncharacterized protein</fullName>
    </submittedName>
</protein>
<sequence>MWGRKLGRVRLGSSKVYNIQTSNIKPPLKLLQKECYLEALFYIAQVLPHQAVVPGTSLEDLSVTIF</sequence>